<dbReference type="SUPFAM" id="SSF57667">
    <property type="entry name" value="beta-beta-alpha zinc fingers"/>
    <property type="match status" value="1"/>
</dbReference>
<protein>
    <recommendedName>
        <fullName evidence="3">C2H2-type domain-containing protein</fullName>
    </recommendedName>
</protein>
<keyword evidence="1" id="KW-0862">Zinc</keyword>
<proteinExistence type="predicted"/>
<name>A0A8I6RSN4_CIMLE</name>
<dbReference type="Gene3D" id="3.30.160.60">
    <property type="entry name" value="Classic Zinc Finger"/>
    <property type="match status" value="1"/>
</dbReference>
<evidence type="ECO:0000256" key="1">
    <source>
        <dbReference type="PROSITE-ProRule" id="PRU00042"/>
    </source>
</evidence>
<dbReference type="InterPro" id="IPR013087">
    <property type="entry name" value="Znf_C2H2_type"/>
</dbReference>
<evidence type="ECO:0000313" key="5">
    <source>
        <dbReference type="Proteomes" id="UP000494040"/>
    </source>
</evidence>
<feature type="compositionally biased region" description="Basic and acidic residues" evidence="2">
    <location>
        <begin position="102"/>
        <end position="113"/>
    </location>
</feature>
<keyword evidence="1" id="KW-0479">Metal-binding</keyword>
<feature type="compositionally biased region" description="Basic and acidic residues" evidence="2">
    <location>
        <begin position="235"/>
        <end position="277"/>
    </location>
</feature>
<feature type="domain" description="C2H2-type" evidence="3">
    <location>
        <begin position="13"/>
        <end position="43"/>
    </location>
</feature>
<sequence length="277" mass="30055">MLTSFPGAAGPPYRCATCSRSFTYMYALINHINTCVRDVSGAPLKRYSCENCTFRTNHKWYLKHHSCKRKRSVLTCKRCYITFEDHETLIAHSKAKMRCEPIKQKKKGSKEPVKISPAVKTDNPTGDIKIADTAGPVASGTIRIADPSGLMAGRAITIADPSGLMPGRAIRIADPSGLVSTPAIRIGGPANWGGAMIIGGGFRISDGVIKIVDPTGANTFKIGETKPAGSAQPFDKPKEIEENKKENTSSVTESKEEKEDTKNKSKNESEPEKTEQA</sequence>
<feature type="region of interest" description="Disordered" evidence="2">
    <location>
        <begin position="102"/>
        <end position="127"/>
    </location>
</feature>
<dbReference type="InterPro" id="IPR036236">
    <property type="entry name" value="Znf_C2H2_sf"/>
</dbReference>
<dbReference type="GeneID" id="106667388"/>
<keyword evidence="5" id="KW-1185">Reference proteome</keyword>
<dbReference type="RefSeq" id="XP_014250789.1">
    <property type="nucleotide sequence ID" value="XM_014395303.2"/>
</dbReference>
<feature type="region of interest" description="Disordered" evidence="2">
    <location>
        <begin position="219"/>
        <end position="277"/>
    </location>
</feature>
<reference evidence="4" key="1">
    <citation type="submission" date="2022-01" db="UniProtKB">
        <authorList>
            <consortium name="EnsemblMetazoa"/>
        </authorList>
    </citation>
    <scope>IDENTIFICATION</scope>
</reference>
<evidence type="ECO:0000259" key="3">
    <source>
        <dbReference type="PROSITE" id="PS50157"/>
    </source>
</evidence>
<evidence type="ECO:0000256" key="2">
    <source>
        <dbReference type="SAM" id="MobiDB-lite"/>
    </source>
</evidence>
<keyword evidence="1" id="KW-0863">Zinc-finger</keyword>
<dbReference type="AlphaFoldDB" id="A0A8I6RSN4"/>
<dbReference type="GO" id="GO:0008270">
    <property type="term" value="F:zinc ion binding"/>
    <property type="evidence" value="ECO:0007669"/>
    <property type="project" value="UniProtKB-KW"/>
</dbReference>
<organism evidence="4 5">
    <name type="scientific">Cimex lectularius</name>
    <name type="common">Bed bug</name>
    <name type="synonym">Acanthia lectularia</name>
    <dbReference type="NCBI Taxonomy" id="79782"/>
    <lineage>
        <taxon>Eukaryota</taxon>
        <taxon>Metazoa</taxon>
        <taxon>Ecdysozoa</taxon>
        <taxon>Arthropoda</taxon>
        <taxon>Hexapoda</taxon>
        <taxon>Insecta</taxon>
        <taxon>Pterygota</taxon>
        <taxon>Neoptera</taxon>
        <taxon>Paraneoptera</taxon>
        <taxon>Hemiptera</taxon>
        <taxon>Heteroptera</taxon>
        <taxon>Panheteroptera</taxon>
        <taxon>Cimicomorpha</taxon>
        <taxon>Cimicidae</taxon>
        <taxon>Cimex</taxon>
    </lineage>
</organism>
<dbReference type="Proteomes" id="UP000494040">
    <property type="component" value="Unassembled WGS sequence"/>
</dbReference>
<dbReference type="EnsemblMetazoa" id="XM_014395303.2">
    <property type="protein sequence ID" value="XP_014250789.1"/>
    <property type="gene ID" value="LOC106667388"/>
</dbReference>
<dbReference type="KEGG" id="clec:106667388"/>
<accession>A0A8I6RSN4</accession>
<evidence type="ECO:0000313" key="4">
    <source>
        <dbReference type="EnsemblMetazoa" id="XP_014250789.1"/>
    </source>
</evidence>
<dbReference type="PROSITE" id="PS50157">
    <property type="entry name" value="ZINC_FINGER_C2H2_2"/>
    <property type="match status" value="1"/>
</dbReference>